<evidence type="ECO:0000313" key="3">
    <source>
        <dbReference type="Proteomes" id="UP000039046"/>
    </source>
</evidence>
<evidence type="ECO:0000313" key="2">
    <source>
        <dbReference type="EMBL" id="CEJ89611.1"/>
    </source>
</evidence>
<name>A0A0A1SXZ2_9HYPO</name>
<dbReference type="STRING" id="1531966.A0A0A1SXZ2"/>
<dbReference type="Proteomes" id="UP000039046">
    <property type="component" value="Unassembled WGS sequence"/>
</dbReference>
<dbReference type="HOGENOM" id="CLU_055163_0_0_1"/>
<gene>
    <name evidence="2" type="ORF">VHEMI05447</name>
</gene>
<protein>
    <submittedName>
        <fullName evidence="2">Uncharacterized protein</fullName>
    </submittedName>
</protein>
<organism evidence="2 3">
    <name type="scientific">[Torrubiella] hemipterigena</name>
    <dbReference type="NCBI Taxonomy" id="1531966"/>
    <lineage>
        <taxon>Eukaryota</taxon>
        <taxon>Fungi</taxon>
        <taxon>Dikarya</taxon>
        <taxon>Ascomycota</taxon>
        <taxon>Pezizomycotina</taxon>
        <taxon>Sordariomycetes</taxon>
        <taxon>Hypocreomycetidae</taxon>
        <taxon>Hypocreales</taxon>
        <taxon>Clavicipitaceae</taxon>
        <taxon>Clavicipitaceae incertae sedis</taxon>
        <taxon>'Torrubiella' clade</taxon>
    </lineage>
</organism>
<proteinExistence type="predicted"/>
<keyword evidence="3" id="KW-1185">Reference proteome</keyword>
<dbReference type="AlphaFoldDB" id="A0A0A1SXZ2"/>
<evidence type="ECO:0000256" key="1">
    <source>
        <dbReference type="SAM" id="MobiDB-lite"/>
    </source>
</evidence>
<feature type="region of interest" description="Disordered" evidence="1">
    <location>
        <begin position="336"/>
        <end position="380"/>
    </location>
</feature>
<sequence>MQCLYVLFFRTPPQFIMLRLLNTSRHCANQQLQSPLFALPPEIRRIIFRYAVTGYPDPSKDAQYDEDTCYRRPGFFSRHRIDTDLLRTCRAALLESWDMPLIHTEHVFWLAWGNRAPPHSNWHSQLIKFSRAAASLSLDAAAIDDMRIFIQMFNFDDGDLQQLMEMDMIIARRITFTIRHTDWWHWESDNELYFNSRWLHGFFGLLPEETEEICFELETVARKLDQLQGIAKQMQESWYFRKRNGQILLADASLSTHPMRWRGSSTWEGTHWDRDECEPGKIEYVVITVNFRPREAILKDGGKLYDSALANALRDDPETYKLELNNGDSGIGFLIYAAGSDDDDDENHSDEDAEDAEDAEDSENVPGDDEYSEGSQTPLH</sequence>
<feature type="compositionally biased region" description="Acidic residues" evidence="1">
    <location>
        <begin position="340"/>
        <end position="372"/>
    </location>
</feature>
<accession>A0A0A1SXZ2</accession>
<dbReference type="EMBL" id="CDHN01000002">
    <property type="protein sequence ID" value="CEJ89611.1"/>
    <property type="molecule type" value="Genomic_DNA"/>
</dbReference>
<reference evidence="2 3" key="1">
    <citation type="journal article" date="2015" name="Genome Announc.">
        <title>Draft Genome Sequence and Gene Annotation of the Entomopathogenic Fungus Verticillium hemipterigenum.</title>
        <authorList>
            <person name="Horn F."/>
            <person name="Habel A."/>
            <person name="Scharf D.H."/>
            <person name="Dworschak J."/>
            <person name="Brakhage A.A."/>
            <person name="Guthke R."/>
            <person name="Hertweck C."/>
            <person name="Linde J."/>
        </authorList>
    </citation>
    <scope>NUCLEOTIDE SEQUENCE [LARGE SCALE GENOMIC DNA]</scope>
</reference>
<dbReference type="OrthoDB" id="5429770at2759"/>